<dbReference type="InterPro" id="IPR035965">
    <property type="entry name" value="PAS-like_dom_sf"/>
</dbReference>
<dbReference type="CDD" id="cd01949">
    <property type="entry name" value="GGDEF"/>
    <property type="match status" value="1"/>
</dbReference>
<dbReference type="SUPFAM" id="SSF55785">
    <property type="entry name" value="PYP-like sensor domain (PAS domain)"/>
    <property type="match status" value="1"/>
</dbReference>
<dbReference type="InterPro" id="IPR029016">
    <property type="entry name" value="GAF-like_dom_sf"/>
</dbReference>
<dbReference type="Pfam" id="PF13185">
    <property type="entry name" value="GAF_2"/>
    <property type="match status" value="1"/>
</dbReference>
<dbReference type="PROSITE" id="PS50113">
    <property type="entry name" value="PAC"/>
    <property type="match status" value="1"/>
</dbReference>
<dbReference type="SUPFAM" id="SSF141868">
    <property type="entry name" value="EAL domain-like"/>
    <property type="match status" value="1"/>
</dbReference>
<dbReference type="CDD" id="cd01948">
    <property type="entry name" value="EAL"/>
    <property type="match status" value="1"/>
</dbReference>
<dbReference type="EMBL" id="JAVCAP010000012">
    <property type="protein sequence ID" value="MDP8567401.1"/>
    <property type="molecule type" value="Genomic_DNA"/>
</dbReference>
<evidence type="ECO:0000259" key="5">
    <source>
        <dbReference type="PROSITE" id="PS50887"/>
    </source>
</evidence>
<comment type="caution">
    <text evidence="6">The sequence shown here is derived from an EMBL/GenBank/DDBJ whole genome shotgun (WGS) entry which is preliminary data.</text>
</comment>
<dbReference type="NCBIfam" id="TIGR00229">
    <property type="entry name" value="sensory_box"/>
    <property type="match status" value="1"/>
</dbReference>
<dbReference type="InterPro" id="IPR013767">
    <property type="entry name" value="PAS_fold"/>
</dbReference>
<keyword evidence="7" id="KW-1185">Reference proteome</keyword>
<dbReference type="InterPro" id="IPR001633">
    <property type="entry name" value="EAL_dom"/>
</dbReference>
<protein>
    <submittedName>
        <fullName evidence="6">EAL domain-containing protein</fullName>
    </submittedName>
</protein>
<evidence type="ECO:0000256" key="1">
    <source>
        <dbReference type="SAM" id="Phobius"/>
    </source>
</evidence>
<dbReference type="InterPro" id="IPR043128">
    <property type="entry name" value="Rev_trsase/Diguanyl_cyclase"/>
</dbReference>
<feature type="domain" description="EAL" evidence="4">
    <location>
        <begin position="759"/>
        <end position="1013"/>
    </location>
</feature>
<dbReference type="Gene3D" id="3.30.70.270">
    <property type="match status" value="1"/>
</dbReference>
<dbReference type="RefSeq" id="WP_306389124.1">
    <property type="nucleotide sequence ID" value="NZ_JAVCAP010000012.1"/>
</dbReference>
<dbReference type="InterPro" id="IPR000700">
    <property type="entry name" value="PAS-assoc_C"/>
</dbReference>
<dbReference type="SMART" id="SM00267">
    <property type="entry name" value="GGDEF"/>
    <property type="match status" value="1"/>
</dbReference>
<dbReference type="InterPro" id="IPR035919">
    <property type="entry name" value="EAL_sf"/>
</dbReference>
<dbReference type="PROSITE" id="PS50887">
    <property type="entry name" value="GGDEF"/>
    <property type="match status" value="1"/>
</dbReference>
<dbReference type="Gene3D" id="3.30.450.40">
    <property type="match status" value="1"/>
</dbReference>
<keyword evidence="1" id="KW-1133">Transmembrane helix</keyword>
<dbReference type="InterPro" id="IPR000160">
    <property type="entry name" value="GGDEF_dom"/>
</dbReference>
<dbReference type="SMART" id="SM00052">
    <property type="entry name" value="EAL"/>
    <property type="match status" value="1"/>
</dbReference>
<dbReference type="NCBIfam" id="TIGR00254">
    <property type="entry name" value="GGDEF"/>
    <property type="match status" value="1"/>
</dbReference>
<dbReference type="SMART" id="SM00091">
    <property type="entry name" value="PAS"/>
    <property type="match status" value="1"/>
</dbReference>
<evidence type="ECO:0000313" key="6">
    <source>
        <dbReference type="EMBL" id="MDP8567401.1"/>
    </source>
</evidence>
<reference evidence="7" key="1">
    <citation type="journal article" date="2019" name="Int. J. Syst. Evol. Microbiol.">
        <title>The Global Catalogue of Microorganisms (GCM) 10K type strain sequencing project: providing services to taxonomists for standard genome sequencing and annotation.</title>
        <authorList>
            <consortium name="The Broad Institute Genomics Platform"/>
            <consortium name="The Broad Institute Genome Sequencing Center for Infectious Disease"/>
            <person name="Wu L."/>
            <person name="Ma J."/>
        </authorList>
    </citation>
    <scope>NUCLEOTIDE SEQUENCE [LARGE SCALE GENOMIC DNA]</scope>
    <source>
        <strain evidence="7">VKM B-3159</strain>
    </source>
</reference>
<gene>
    <name evidence="6" type="ORF">Q9291_06030</name>
</gene>
<dbReference type="PANTHER" id="PTHR44757">
    <property type="entry name" value="DIGUANYLATE CYCLASE DGCP"/>
    <property type="match status" value="1"/>
</dbReference>
<dbReference type="PANTHER" id="PTHR44757:SF2">
    <property type="entry name" value="BIOFILM ARCHITECTURE MAINTENANCE PROTEIN MBAA"/>
    <property type="match status" value="1"/>
</dbReference>
<dbReference type="Pfam" id="PF00563">
    <property type="entry name" value="EAL"/>
    <property type="match status" value="1"/>
</dbReference>
<evidence type="ECO:0000259" key="3">
    <source>
        <dbReference type="PROSITE" id="PS50113"/>
    </source>
</evidence>
<feature type="transmembrane region" description="Helical" evidence="1">
    <location>
        <begin position="12"/>
        <end position="34"/>
    </location>
</feature>
<dbReference type="InterPro" id="IPR029787">
    <property type="entry name" value="Nucleotide_cyclase"/>
</dbReference>
<keyword evidence="1" id="KW-0812">Transmembrane</keyword>
<dbReference type="Gene3D" id="3.30.450.20">
    <property type="entry name" value="PAS domain"/>
    <property type="match status" value="1"/>
</dbReference>
<sequence>MAIQEVSFSRLVVVMQVLLALVGMAVGGYVYVTLQMADIQRIKVHVVTVVSDEHRRSEELARLARYYVRTVDAQVRQHYEAVAMLYDGLSPAWQQLATQGDFTLSERDQLTVMHMHLQQLRAIELQAVRLARVNEPKGPPLNASIALLSGTTYQHVQQDVFQALDAFSTRLQTRLQAALSKLAFRLVWLQWLLMVLFLLLGYMCLHTVRRLKQILGADVDKVHAEATRLYHGTLQEAIVVPSGLGGSVLGRLAEIQKQLGSARTREHAARKNSQRQAQLYLALRQCNQAIVRCQSRQALFEQICRIIVVFGHAKMVWIGELDADNETILAVATYGEGTDYLNRVTISANMDIASGRGPCGLSIATDNPCWVDDFLNDSRTVMWHQHAAQFGWAACASLPLHCAGKVVGCLSLYADQPGAFDSEVQNLLLEMAADIDFALDRFAIESERAQYRESLRLNEEHARQVLENALDAVINIDAYGVITEWSGSALRIFGYTRDEVLGRNLAEVIVPPVHREAHATGMQRLLQSGEPHLIGKLIEITALRRDGAEFPVELTIASIARDGEHYFSAFVRDISRRKASEARITYLANYDALTGLPNRNHLNECVRKEIQRAQQFQTQFALMFLDLDHFKDVNDSLGHSFGDSLLIELAQRFQALLRHDDVICRLGGDEFVFLIHGADHQAAKEMVERLLCVIDEPIQIEQYQLSVSASIGITLYPDDGEDIESLQRNADVAMYRTKKESRNGYRFFSSTMQIQSARNLQLVNALRQAITLEQLAVFYQPQIDLQTQEVIGVEALLRWTHPELGPISPAEFIPLAESSGLIMSIGGWVLEQAVQQIQCWHAEGFENMRVAVNLSSIQFRNPELPVLVAKVLEKHALSPAFLELELTEGVALEDPVGAMTMMDALDQLGVRLSIDDFGTGYSSLSYLKKFKVYKLKIDQSFVRDISTDEEDKAIVIAIIHLARSLGLKTIAEGVETPSQQDFLQSHGCDEMQGYLLSRPLSSVDATVFLRSRYPES</sequence>
<dbReference type="SUPFAM" id="SSF55781">
    <property type="entry name" value="GAF domain-like"/>
    <property type="match status" value="1"/>
</dbReference>
<feature type="transmembrane region" description="Helical" evidence="1">
    <location>
        <begin position="182"/>
        <end position="203"/>
    </location>
</feature>
<dbReference type="SUPFAM" id="SSF55073">
    <property type="entry name" value="Nucleotide cyclase"/>
    <property type="match status" value="1"/>
</dbReference>
<dbReference type="Pfam" id="PF00989">
    <property type="entry name" value="PAS"/>
    <property type="match status" value="1"/>
</dbReference>
<dbReference type="InterPro" id="IPR003018">
    <property type="entry name" value="GAF"/>
</dbReference>
<dbReference type="CDD" id="cd00130">
    <property type="entry name" value="PAS"/>
    <property type="match status" value="1"/>
</dbReference>
<evidence type="ECO:0000259" key="2">
    <source>
        <dbReference type="PROSITE" id="PS50112"/>
    </source>
</evidence>
<dbReference type="InterPro" id="IPR000014">
    <property type="entry name" value="PAS"/>
</dbReference>
<feature type="domain" description="PAC" evidence="3">
    <location>
        <begin position="536"/>
        <end position="586"/>
    </location>
</feature>
<dbReference type="Proteomes" id="UP001225906">
    <property type="component" value="Unassembled WGS sequence"/>
</dbReference>
<dbReference type="Gene3D" id="3.20.20.450">
    <property type="entry name" value="EAL domain"/>
    <property type="match status" value="1"/>
</dbReference>
<evidence type="ECO:0000313" key="7">
    <source>
        <dbReference type="Proteomes" id="UP001225906"/>
    </source>
</evidence>
<name>A0ABT9JTD9_9PROT</name>
<evidence type="ECO:0000259" key="4">
    <source>
        <dbReference type="PROSITE" id="PS50883"/>
    </source>
</evidence>
<proteinExistence type="predicted"/>
<keyword evidence="1" id="KW-0472">Membrane</keyword>
<feature type="domain" description="GGDEF" evidence="5">
    <location>
        <begin position="618"/>
        <end position="750"/>
    </location>
</feature>
<dbReference type="PROSITE" id="PS50883">
    <property type="entry name" value="EAL"/>
    <property type="match status" value="1"/>
</dbReference>
<dbReference type="PROSITE" id="PS50112">
    <property type="entry name" value="PAS"/>
    <property type="match status" value="1"/>
</dbReference>
<organism evidence="6 7">
    <name type="scientific">Methylophilus aquaticus</name>
    <dbReference type="NCBI Taxonomy" id="1971610"/>
    <lineage>
        <taxon>Bacteria</taxon>
        <taxon>Pseudomonadati</taxon>
        <taxon>Pseudomonadota</taxon>
        <taxon>Betaproteobacteria</taxon>
        <taxon>Nitrosomonadales</taxon>
        <taxon>Methylophilaceae</taxon>
        <taxon>Methylophilus</taxon>
    </lineage>
</organism>
<accession>A0ABT9JTD9</accession>
<dbReference type="Pfam" id="PF00990">
    <property type="entry name" value="GGDEF"/>
    <property type="match status" value="1"/>
</dbReference>
<feature type="domain" description="PAS" evidence="2">
    <location>
        <begin position="458"/>
        <end position="529"/>
    </location>
</feature>
<dbReference type="InterPro" id="IPR052155">
    <property type="entry name" value="Biofilm_reg_signaling"/>
</dbReference>